<evidence type="ECO:0000313" key="2">
    <source>
        <dbReference type="EMBL" id="MBB3859946.1"/>
    </source>
</evidence>
<sequence>MPCKNKRNFGMWLAIAVGITAASMSASKPHKAERVGTPSLQTSPRVTLTLPLN</sequence>
<keyword evidence="3" id="KW-1185">Reference proteome</keyword>
<dbReference type="EMBL" id="JACICY010000002">
    <property type="protein sequence ID" value="MBB3859946.1"/>
    <property type="molecule type" value="Genomic_DNA"/>
</dbReference>
<organism evidence="2 3">
    <name type="scientific">Novosphingobium hassiacum</name>
    <dbReference type="NCBI Taxonomy" id="173676"/>
    <lineage>
        <taxon>Bacteria</taxon>
        <taxon>Pseudomonadati</taxon>
        <taxon>Pseudomonadota</taxon>
        <taxon>Alphaproteobacteria</taxon>
        <taxon>Sphingomonadales</taxon>
        <taxon>Sphingomonadaceae</taxon>
        <taxon>Novosphingobium</taxon>
    </lineage>
</organism>
<feature type="region of interest" description="Disordered" evidence="1">
    <location>
        <begin position="26"/>
        <end position="53"/>
    </location>
</feature>
<name>A0A7W5ZUY5_9SPHN</name>
<gene>
    <name evidence="2" type="ORF">GGQ88_001207</name>
</gene>
<evidence type="ECO:0000313" key="3">
    <source>
        <dbReference type="Proteomes" id="UP000562395"/>
    </source>
</evidence>
<comment type="caution">
    <text evidence="2">The sequence shown here is derived from an EMBL/GenBank/DDBJ whole genome shotgun (WGS) entry which is preliminary data.</text>
</comment>
<dbReference type="AlphaFoldDB" id="A0A7W5ZUY5"/>
<reference evidence="2 3" key="1">
    <citation type="submission" date="2020-08" db="EMBL/GenBank/DDBJ databases">
        <title>Genomic Encyclopedia of Type Strains, Phase IV (KMG-IV): sequencing the most valuable type-strain genomes for metagenomic binning, comparative biology and taxonomic classification.</title>
        <authorList>
            <person name="Goeker M."/>
        </authorList>
    </citation>
    <scope>NUCLEOTIDE SEQUENCE [LARGE SCALE GENOMIC DNA]</scope>
    <source>
        <strain evidence="2 3">DSM 14552</strain>
    </source>
</reference>
<evidence type="ECO:0000256" key="1">
    <source>
        <dbReference type="SAM" id="MobiDB-lite"/>
    </source>
</evidence>
<accession>A0A7W5ZUY5</accession>
<dbReference type="RefSeq" id="WP_183612210.1">
    <property type="nucleotide sequence ID" value="NZ_JACICY010000002.1"/>
</dbReference>
<dbReference type="Proteomes" id="UP000562395">
    <property type="component" value="Unassembled WGS sequence"/>
</dbReference>
<protein>
    <submittedName>
        <fullName evidence="2">Uncharacterized protein</fullName>
    </submittedName>
</protein>
<feature type="compositionally biased region" description="Polar residues" evidence="1">
    <location>
        <begin position="38"/>
        <end position="53"/>
    </location>
</feature>
<proteinExistence type="predicted"/>